<dbReference type="EMBL" id="KP265674">
    <property type="protein sequence ID" value="AJE29682.1"/>
    <property type="molecule type" value="Genomic_DNA"/>
</dbReference>
<name>A0A0B5D5F3_9GAMA</name>
<evidence type="ECO:0000256" key="2">
    <source>
        <dbReference type="ARBA" id="ARBA00022562"/>
    </source>
</evidence>
<keyword evidence="6" id="KW-1043">Host membrane</keyword>
<keyword evidence="3 13" id="KW-0812">Transmembrane</keyword>
<keyword evidence="5" id="KW-0946">Virion</keyword>
<evidence type="ECO:0000256" key="7">
    <source>
        <dbReference type="ARBA" id="ARBA00022879"/>
    </source>
</evidence>
<evidence type="ECO:0000256" key="5">
    <source>
        <dbReference type="ARBA" id="ARBA00022844"/>
    </source>
</evidence>
<keyword evidence="8 13" id="KW-1133">Transmembrane helix</keyword>
<feature type="transmembrane region" description="Helical" evidence="13">
    <location>
        <begin position="303"/>
        <end position="324"/>
    </location>
</feature>
<feature type="transmembrane region" description="Helical" evidence="13">
    <location>
        <begin position="77"/>
        <end position="97"/>
    </location>
</feature>
<feature type="transmembrane region" description="Helical" evidence="13">
    <location>
        <begin position="9"/>
        <end position="31"/>
    </location>
</feature>
<reference evidence="14 15" key="1">
    <citation type="submission" date="2018-02" db="EMBL/GenBank/DDBJ databases">
        <title>Complete genome sequence of MneRV2, the pig-tailed macaque RV2 rhadinovirus, and evolutionary relationship with rhesus macaque RRV and human herpesvirus 8/KSHV.</title>
        <authorList>
            <person name="Rose T.M."/>
            <person name="Bruce A.G."/>
        </authorList>
    </citation>
    <scope>NUCLEOTIDE SEQUENCE [LARGE SCALE GENOMIC DNA]</scope>
    <source>
        <strain evidence="14 15">J97167</strain>
    </source>
</reference>
<evidence type="ECO:0000256" key="4">
    <source>
        <dbReference type="ARBA" id="ARBA00022812"/>
    </source>
</evidence>
<evidence type="ECO:0000256" key="1">
    <source>
        <dbReference type="ARBA" id="ARBA00003017"/>
    </source>
</evidence>
<gene>
    <name evidence="14" type="primary">ORF39</name>
</gene>
<keyword evidence="12" id="KW-0325">Glycoprotein</keyword>
<evidence type="ECO:0000313" key="14">
    <source>
        <dbReference type="EMBL" id="AJE29682.1"/>
    </source>
</evidence>
<keyword evidence="9" id="KW-1039">Host endosome</keyword>
<dbReference type="InterPro" id="IPR000785">
    <property type="entry name" value="Herpes_glycop_M"/>
</dbReference>
<evidence type="ECO:0000313" key="15">
    <source>
        <dbReference type="Proteomes" id="UP000297089"/>
    </source>
</evidence>
<feature type="transmembrane region" description="Helical" evidence="13">
    <location>
        <begin position="118"/>
        <end position="139"/>
    </location>
</feature>
<feature type="transmembrane region" description="Helical" evidence="13">
    <location>
        <begin position="151"/>
        <end position="173"/>
    </location>
</feature>
<dbReference type="HAMAP" id="MF_04035">
    <property type="entry name" value="HSV_GM"/>
    <property type="match status" value="1"/>
</dbReference>
<dbReference type="GO" id="GO:0019031">
    <property type="term" value="C:viral envelope"/>
    <property type="evidence" value="ECO:0007669"/>
    <property type="project" value="UniProtKB-KW"/>
</dbReference>
<keyword evidence="4" id="KW-1040">Host Golgi apparatus</keyword>
<dbReference type="Proteomes" id="UP000297089">
    <property type="component" value="Segment"/>
</dbReference>
<keyword evidence="15" id="KW-1185">Reference proteome</keyword>
<evidence type="ECO:0000256" key="10">
    <source>
        <dbReference type="ARBA" id="ARBA00023136"/>
    </source>
</evidence>
<evidence type="ECO:0000256" key="13">
    <source>
        <dbReference type="SAM" id="Phobius"/>
    </source>
</evidence>
<evidence type="ECO:0000256" key="12">
    <source>
        <dbReference type="ARBA" id="ARBA00023180"/>
    </source>
</evidence>
<evidence type="ECO:0000256" key="3">
    <source>
        <dbReference type="ARBA" id="ARBA00022692"/>
    </source>
</evidence>
<keyword evidence="11" id="KW-1015">Disulfide bond</keyword>
<sequence>MKISRSDSFILSSWVKLLVILGLMFIMSAVVPLTATFPGLGFPCYFNTLVNYSALNLTVRSSAKHLTPTLFLEAPEMFVYISWAFVVDGYLLCYYAWAIVAIFRAKRVHATTMTSLQTWIVLIGSHSVVFMSILRLWTIQLFIHVLSYKHILLASFVYCIHFCLSFTHVQAMISCNSATWSLRVLEQQIPENSLLDTLLRYGKPIGANLYLSLIALEMLVFSLGTMMAIGNSFYMLVSDIVFGAINLFFVLTIAWYINTELFLAKYLKHQIGFYVGVFVSYLILLLPVVRYDQVFVSARLHKVIAVNISMIPVMCILAIILRIIRNDWKWCAKAPEYAPVPQSTKEKTTKVKYSPELNALYETEEEVSDSEEAYTKYI</sequence>
<proteinExistence type="inferred from homology"/>
<evidence type="ECO:0000256" key="11">
    <source>
        <dbReference type="ARBA" id="ARBA00023157"/>
    </source>
</evidence>
<keyword evidence="2" id="KW-1048">Host nucleus</keyword>
<evidence type="ECO:0000256" key="9">
    <source>
        <dbReference type="ARBA" id="ARBA00023046"/>
    </source>
</evidence>
<evidence type="ECO:0000256" key="8">
    <source>
        <dbReference type="ARBA" id="ARBA00022989"/>
    </source>
</evidence>
<organism evidence="14 15">
    <name type="scientific">macacine gammaherpesvirus 12</name>
    <dbReference type="NCBI Taxonomy" id="2560571"/>
    <lineage>
        <taxon>Viruses</taxon>
        <taxon>Duplodnaviria</taxon>
        <taxon>Heunggongvirae</taxon>
        <taxon>Peploviricota</taxon>
        <taxon>Herviviricetes</taxon>
        <taxon>Herpesvirales</taxon>
        <taxon>Orthoherpesviridae</taxon>
        <taxon>Gammaherpesvirinae</taxon>
        <taxon>Rhadinovirus</taxon>
        <taxon>Rhadinovirus macacinegamma12</taxon>
    </lineage>
</organism>
<feature type="transmembrane region" description="Helical" evidence="13">
    <location>
        <begin position="209"/>
        <end position="234"/>
    </location>
</feature>
<feature type="transmembrane region" description="Helical" evidence="13">
    <location>
        <begin position="240"/>
        <end position="259"/>
    </location>
</feature>
<dbReference type="PRINTS" id="PR00333">
    <property type="entry name" value="HSVINTEGRLMP"/>
</dbReference>
<dbReference type="Pfam" id="PF01528">
    <property type="entry name" value="Herpes_glycop"/>
    <property type="match status" value="1"/>
</dbReference>
<evidence type="ECO:0000256" key="6">
    <source>
        <dbReference type="ARBA" id="ARBA00022870"/>
    </source>
</evidence>
<accession>A0A0B5D5F3</accession>
<protein>
    <submittedName>
        <fullName evidence="14">ORF39</fullName>
    </submittedName>
</protein>
<keyword evidence="10 13" id="KW-0472">Membrane</keyword>
<feature type="transmembrane region" description="Helical" evidence="13">
    <location>
        <begin position="271"/>
        <end position="291"/>
    </location>
</feature>
<comment type="function">
    <text evidence="1">Envelope glycoprotein important for virion assembly and egress. Plays a role in the correct incorporation of gH-gL into virion membrane. Directs the glycoprotein N (gN) to the host trans-Golgi network.</text>
</comment>
<dbReference type="KEGG" id="vg:65099570"/>
<keyword evidence="7" id="KW-0261">Viral envelope protein</keyword>